<evidence type="ECO:0000256" key="1">
    <source>
        <dbReference type="ARBA" id="ARBA00004141"/>
    </source>
</evidence>
<feature type="transmembrane region" description="Helical" evidence="6">
    <location>
        <begin position="360"/>
        <end position="378"/>
    </location>
</feature>
<feature type="transmembrane region" description="Helical" evidence="6">
    <location>
        <begin position="140"/>
        <end position="158"/>
    </location>
</feature>
<feature type="domain" description="STAS" evidence="7">
    <location>
        <begin position="443"/>
        <end position="558"/>
    </location>
</feature>
<proteinExistence type="predicted"/>
<feature type="transmembrane region" description="Helical" evidence="6">
    <location>
        <begin position="185"/>
        <end position="203"/>
    </location>
</feature>
<feature type="transmembrane region" description="Helical" evidence="6">
    <location>
        <begin position="108"/>
        <end position="128"/>
    </location>
</feature>
<reference evidence="8 9" key="1">
    <citation type="submission" date="2020-08" db="EMBL/GenBank/DDBJ databases">
        <title>Sequencing the genomes of 1000 actinobacteria strains.</title>
        <authorList>
            <person name="Klenk H.-P."/>
        </authorList>
    </citation>
    <scope>NUCLEOTIDE SEQUENCE [LARGE SCALE GENOMIC DNA]</scope>
    <source>
        <strain evidence="8 9">DSM 43582</strain>
    </source>
</reference>
<feature type="region of interest" description="Disordered" evidence="5">
    <location>
        <begin position="1"/>
        <end position="20"/>
    </location>
</feature>
<evidence type="ECO:0000313" key="9">
    <source>
        <dbReference type="Proteomes" id="UP000540412"/>
    </source>
</evidence>
<dbReference type="InterPro" id="IPR011547">
    <property type="entry name" value="SLC26A/SulP_dom"/>
</dbReference>
<dbReference type="PROSITE" id="PS50801">
    <property type="entry name" value="STAS"/>
    <property type="match status" value="1"/>
</dbReference>
<keyword evidence="4 6" id="KW-0472">Membrane</keyword>
<keyword evidence="2 6" id="KW-0812">Transmembrane</keyword>
<feature type="transmembrane region" description="Helical" evidence="6">
    <location>
        <begin position="333"/>
        <end position="354"/>
    </location>
</feature>
<evidence type="ECO:0000256" key="2">
    <source>
        <dbReference type="ARBA" id="ARBA00022692"/>
    </source>
</evidence>
<sequence>MTPDRRHPRPSGSGPPVLRLARRLRPRERPRRSDVIAGLPGAVGSVPDGMAAGVLAGVSPVHGLYASMAGPLFGGFTTSTRLMLVTTTNASALATGSALTAVSPDDRAAAVTLLTLLAGAVMIVAAVLRLGRYTRFVSHSVMTGFLLGIAANIVFGQLGDFAGAEQHGATAVLKAVRVLTRPGDIDMPSLVVGAVAVALMVGLERTRLRLFASVAALVAPTVLVAALGWDSVARVSDVGEIPAGIPVPGLPDPTVLSPSLVTGALAVAVIVLVQGAGVAESVPNPDGTRSAANRDFAAQGIGNIGSALFRGMPVGGAMGETALNKAAGARTRWAALCSGLWMLAILAAFAGLVGKVPMPTLAAVLIVAAVGSVDRDRITAIWSSGMISRIALVVTFLATLLLPVTVAVGAGVVLSLLMQLNREAVDLKVVRLRVDGDRLVEDEAPKRLSDNEIVILDVYGSLFYAGARTLQARLPDPGTARSPVVILRLRGRTTLNATFFAVVGDYARPVEQAGGRLYLSGVDRRIYESWTDRLLAGHGVRLEFFPATPTLGESTLAAYAQARVRLSGPAEA</sequence>
<keyword evidence="3 6" id="KW-1133">Transmembrane helix</keyword>
<protein>
    <submittedName>
        <fullName evidence="8">SulP family sulfate permease</fullName>
    </submittedName>
</protein>
<keyword evidence="9" id="KW-1185">Reference proteome</keyword>
<dbReference type="InterPro" id="IPR001902">
    <property type="entry name" value="SLC26A/SulP_fam"/>
</dbReference>
<dbReference type="Gene3D" id="3.30.750.24">
    <property type="entry name" value="STAS domain"/>
    <property type="match status" value="1"/>
</dbReference>
<dbReference type="PANTHER" id="PTHR11814">
    <property type="entry name" value="SULFATE TRANSPORTER"/>
    <property type="match status" value="1"/>
</dbReference>
<organism evidence="8 9">
    <name type="scientific">Nocardia transvalensis</name>
    <dbReference type="NCBI Taxonomy" id="37333"/>
    <lineage>
        <taxon>Bacteria</taxon>
        <taxon>Bacillati</taxon>
        <taxon>Actinomycetota</taxon>
        <taxon>Actinomycetes</taxon>
        <taxon>Mycobacteriales</taxon>
        <taxon>Nocardiaceae</taxon>
        <taxon>Nocardia</taxon>
    </lineage>
</organism>
<feature type="compositionally biased region" description="Low complexity" evidence="5">
    <location>
        <begin position="10"/>
        <end position="19"/>
    </location>
</feature>
<evidence type="ECO:0000259" key="7">
    <source>
        <dbReference type="PROSITE" id="PS50801"/>
    </source>
</evidence>
<comment type="subcellular location">
    <subcellularLocation>
        <location evidence="1">Membrane</location>
        <topology evidence="1">Multi-pass membrane protein</topology>
    </subcellularLocation>
</comment>
<evidence type="ECO:0000313" key="8">
    <source>
        <dbReference type="EMBL" id="MBB5915217.1"/>
    </source>
</evidence>
<comment type="caution">
    <text evidence="8">The sequence shown here is derived from an EMBL/GenBank/DDBJ whole genome shotgun (WGS) entry which is preliminary data.</text>
</comment>
<accession>A0A7W9PFJ2</accession>
<gene>
    <name evidence="8" type="ORF">BJY24_004084</name>
</gene>
<dbReference type="InterPro" id="IPR036513">
    <property type="entry name" value="STAS_dom_sf"/>
</dbReference>
<evidence type="ECO:0000256" key="5">
    <source>
        <dbReference type="SAM" id="MobiDB-lite"/>
    </source>
</evidence>
<dbReference type="Pfam" id="PF00916">
    <property type="entry name" value="Sulfate_transp"/>
    <property type="match status" value="1"/>
</dbReference>
<feature type="transmembrane region" description="Helical" evidence="6">
    <location>
        <begin position="390"/>
        <end position="418"/>
    </location>
</feature>
<dbReference type="AlphaFoldDB" id="A0A7W9PFJ2"/>
<feature type="transmembrane region" description="Helical" evidence="6">
    <location>
        <begin position="260"/>
        <end position="279"/>
    </location>
</feature>
<dbReference type="GO" id="GO:0016020">
    <property type="term" value="C:membrane"/>
    <property type="evidence" value="ECO:0007669"/>
    <property type="project" value="UniProtKB-SubCell"/>
</dbReference>
<name>A0A7W9PFJ2_9NOCA</name>
<feature type="transmembrane region" description="Helical" evidence="6">
    <location>
        <begin position="210"/>
        <end position="229"/>
    </location>
</feature>
<evidence type="ECO:0000256" key="3">
    <source>
        <dbReference type="ARBA" id="ARBA00022989"/>
    </source>
</evidence>
<dbReference type="Proteomes" id="UP000540412">
    <property type="component" value="Unassembled WGS sequence"/>
</dbReference>
<dbReference type="SUPFAM" id="SSF52091">
    <property type="entry name" value="SpoIIaa-like"/>
    <property type="match status" value="1"/>
</dbReference>
<evidence type="ECO:0000256" key="4">
    <source>
        <dbReference type="ARBA" id="ARBA00023136"/>
    </source>
</evidence>
<evidence type="ECO:0000256" key="6">
    <source>
        <dbReference type="SAM" id="Phobius"/>
    </source>
</evidence>
<dbReference type="InterPro" id="IPR002645">
    <property type="entry name" value="STAS_dom"/>
</dbReference>
<dbReference type="GO" id="GO:0055085">
    <property type="term" value="P:transmembrane transport"/>
    <property type="evidence" value="ECO:0007669"/>
    <property type="project" value="InterPro"/>
</dbReference>
<dbReference type="RefSeq" id="WP_246829484.1">
    <property type="nucleotide sequence ID" value="NZ_JACHIT010000001.1"/>
</dbReference>
<dbReference type="EMBL" id="JACHIT010000001">
    <property type="protein sequence ID" value="MBB5915217.1"/>
    <property type="molecule type" value="Genomic_DNA"/>
</dbReference>